<evidence type="ECO:0000256" key="1">
    <source>
        <dbReference type="SAM" id="MobiDB-lite"/>
    </source>
</evidence>
<feature type="region of interest" description="Disordered" evidence="1">
    <location>
        <begin position="937"/>
        <end position="967"/>
    </location>
</feature>
<dbReference type="Proteomes" id="UP000242715">
    <property type="component" value="Unassembled WGS sequence"/>
</dbReference>
<gene>
    <name evidence="3" type="ORF">TSUD_401650</name>
</gene>
<dbReference type="PROSITE" id="PS50994">
    <property type="entry name" value="INTEGRASE"/>
    <property type="match status" value="1"/>
</dbReference>
<evidence type="ECO:0000313" key="3">
    <source>
        <dbReference type="EMBL" id="GAU46205.1"/>
    </source>
</evidence>
<evidence type="ECO:0000259" key="2">
    <source>
        <dbReference type="PROSITE" id="PS50994"/>
    </source>
</evidence>
<feature type="compositionally biased region" description="Acidic residues" evidence="1">
    <location>
        <begin position="13"/>
        <end position="24"/>
    </location>
</feature>
<feature type="region of interest" description="Disordered" evidence="1">
    <location>
        <begin position="612"/>
        <end position="653"/>
    </location>
</feature>
<sequence>KNKPQKRRLAYSDDSEYNVEEDVEAIPPPAKKSKSSAKKASLAVEDAPMDNVSFHSIASAQRWNSVYHRRMALERELGKEALKREDVMELIEAAGLMRTVTAFGDCFERLVKEFLVNIPEGCNDPLSKDFQKVHVRGKVVIFSPKVINKYLGRDVKSHAEVEVTDNALCKALTGGQVKAWPIRAKVPAGKLTVKYALLNRIGSVNWVPTLHTSDISTGLAKFIYIVANKIPYDFGQYIFDQTLRHGKSGAVSLPIAFPTLLCGIIISQHPGIVSSDDVAKKRESPLIFHYKLFSNQHVPDIVGTSSQAAPVQMTRKDVIAGLKDVCKEFDEKKEELDRMFDAKKKIFEDMNVALEREEDSVAVDADNLQGNVGVAAEEGTGEGADKGGDDVETSAGTSGVTPKLLSTEVTCCFEVCIRKHYCATVITVRDKLERTGTISRRDEMPLQGMLEVEPFDCWGFDFMGPFPSSKSNLYFSVCVDYVTKWVEAIASPKNDAHTVVKILKKNIFIKFGVPRVLISDGTMHFINKGLVYGKACHLPVELEHKAYWATKYLNSDASLAGQKRLLKLNELEEWRCKARTKMYHDKALKPKEFHPRKQVLLFNSRLKLFPDVGKRQEKAPSQEEPVLKKRTTRGSSRGGGSSSRQNPSPPRQEEPIELAWPQVFVRNNPSYSAPINERFFRPKNRNRYIKLKSLKHNPEKGFSDGLEKVPAIFEELNRREWMEFNELMERDKISTNLDIVRKFYANAYRGDGNCKVYVRGVLIDYSGDAINRYLKIQAPRECAYRTVQRRWKQMRYDERLEIREYVGREGAQWYKFNGGTAPTKIHIHDFHPAARAWAEWVLHNIAPVPNTTEIQVPNALMLKMIMEEDDIDLEELMNDGIKKIAQEEKPSFRLGHYNLIIVLCHALHVPELDEDDSLLLFTPLTYDYFRTFLAGSVQPGERDGPTGPRRPRNNVEQEVNAEEEPNEDELMAEVNGYMGDDIPAQQQEEPQGGFHYTHHEDELARLLHELDLYKSTGASHIYYNQHGSLYQEAMRYREEHPPPSDYELYPTRGQWEDPHVQLGYVPQAEFGPAHNYGVAEDNPNLSCDVGDFRLQIDNDGNFRNMTSPNAFNSPSWPPR</sequence>
<dbReference type="GO" id="GO:0015074">
    <property type="term" value="P:DNA integration"/>
    <property type="evidence" value="ECO:0007669"/>
    <property type="project" value="InterPro"/>
</dbReference>
<feature type="compositionally biased region" description="Basic and acidic residues" evidence="1">
    <location>
        <begin position="612"/>
        <end position="627"/>
    </location>
</feature>
<dbReference type="PANTHER" id="PTHR47266">
    <property type="entry name" value="ENDONUCLEASE-RELATED"/>
    <property type="match status" value="1"/>
</dbReference>
<dbReference type="InterPro" id="IPR052160">
    <property type="entry name" value="Gypsy_RT_Integrase-like"/>
</dbReference>
<dbReference type="OrthoDB" id="1432796at2759"/>
<accession>A0A2Z6PBP5</accession>
<name>A0A2Z6PBP5_TRISU</name>
<evidence type="ECO:0000313" key="4">
    <source>
        <dbReference type="Proteomes" id="UP000242715"/>
    </source>
</evidence>
<dbReference type="InterPro" id="IPR001584">
    <property type="entry name" value="Integrase_cat-core"/>
</dbReference>
<organism evidence="3 4">
    <name type="scientific">Trifolium subterraneum</name>
    <name type="common">Subterranean clover</name>
    <dbReference type="NCBI Taxonomy" id="3900"/>
    <lineage>
        <taxon>Eukaryota</taxon>
        <taxon>Viridiplantae</taxon>
        <taxon>Streptophyta</taxon>
        <taxon>Embryophyta</taxon>
        <taxon>Tracheophyta</taxon>
        <taxon>Spermatophyta</taxon>
        <taxon>Magnoliopsida</taxon>
        <taxon>eudicotyledons</taxon>
        <taxon>Gunneridae</taxon>
        <taxon>Pentapetalae</taxon>
        <taxon>rosids</taxon>
        <taxon>fabids</taxon>
        <taxon>Fabales</taxon>
        <taxon>Fabaceae</taxon>
        <taxon>Papilionoideae</taxon>
        <taxon>50 kb inversion clade</taxon>
        <taxon>NPAAA clade</taxon>
        <taxon>Hologalegina</taxon>
        <taxon>IRL clade</taxon>
        <taxon>Trifolieae</taxon>
        <taxon>Trifolium</taxon>
    </lineage>
</organism>
<dbReference type="Pfam" id="PF00665">
    <property type="entry name" value="rve"/>
    <property type="match status" value="1"/>
</dbReference>
<feature type="non-terminal residue" evidence="3">
    <location>
        <position position="1"/>
    </location>
</feature>
<dbReference type="GO" id="GO:0003676">
    <property type="term" value="F:nucleic acid binding"/>
    <property type="evidence" value="ECO:0007669"/>
    <property type="project" value="InterPro"/>
</dbReference>
<protein>
    <recommendedName>
        <fullName evidence="2">Integrase catalytic domain-containing protein</fullName>
    </recommendedName>
</protein>
<dbReference type="AlphaFoldDB" id="A0A2Z6PBP5"/>
<dbReference type="InterPro" id="IPR036397">
    <property type="entry name" value="RNaseH_sf"/>
</dbReference>
<dbReference type="Pfam" id="PF20167">
    <property type="entry name" value="Transposase_32"/>
    <property type="match status" value="2"/>
</dbReference>
<feature type="domain" description="Integrase catalytic" evidence="2">
    <location>
        <begin position="450"/>
        <end position="530"/>
    </location>
</feature>
<reference evidence="4" key="1">
    <citation type="journal article" date="2017" name="Front. Plant Sci.">
        <title>Climate Clever Clovers: New Paradigm to Reduce the Environmental Footprint of Ruminants by Breeding Low Methanogenic Forages Utilizing Haplotype Variation.</title>
        <authorList>
            <person name="Kaur P."/>
            <person name="Appels R."/>
            <person name="Bayer P.E."/>
            <person name="Keeble-Gagnere G."/>
            <person name="Wang J."/>
            <person name="Hirakawa H."/>
            <person name="Shirasawa K."/>
            <person name="Vercoe P."/>
            <person name="Stefanova K."/>
            <person name="Durmic Z."/>
            <person name="Nichols P."/>
            <person name="Revell C."/>
            <person name="Isobe S.N."/>
            <person name="Edwards D."/>
            <person name="Erskine W."/>
        </authorList>
    </citation>
    <scope>NUCLEOTIDE SEQUENCE [LARGE SCALE GENOMIC DNA]</scope>
    <source>
        <strain evidence="4">cv. Daliak</strain>
    </source>
</reference>
<feature type="region of interest" description="Disordered" evidence="1">
    <location>
        <begin position="376"/>
        <end position="398"/>
    </location>
</feature>
<feature type="region of interest" description="Disordered" evidence="1">
    <location>
        <begin position="1"/>
        <end position="38"/>
    </location>
</feature>
<dbReference type="SUPFAM" id="SSF53098">
    <property type="entry name" value="Ribonuclease H-like"/>
    <property type="match status" value="1"/>
</dbReference>
<dbReference type="EMBL" id="DF974186">
    <property type="protein sequence ID" value="GAU46205.1"/>
    <property type="molecule type" value="Genomic_DNA"/>
</dbReference>
<proteinExistence type="predicted"/>
<dbReference type="InterPro" id="IPR012337">
    <property type="entry name" value="RNaseH-like_sf"/>
</dbReference>
<dbReference type="InterPro" id="IPR046796">
    <property type="entry name" value="Transposase_32_dom"/>
</dbReference>
<keyword evidence="4" id="KW-1185">Reference proteome</keyword>
<dbReference type="Gene3D" id="3.30.420.10">
    <property type="entry name" value="Ribonuclease H-like superfamily/Ribonuclease H"/>
    <property type="match status" value="1"/>
</dbReference>